<proteinExistence type="predicted"/>
<protein>
    <submittedName>
        <fullName evidence="1">Uncharacterized protein</fullName>
    </submittedName>
</protein>
<organism evidence="1">
    <name type="scientific">Arundo donax</name>
    <name type="common">Giant reed</name>
    <name type="synonym">Donax arundinaceus</name>
    <dbReference type="NCBI Taxonomy" id="35708"/>
    <lineage>
        <taxon>Eukaryota</taxon>
        <taxon>Viridiplantae</taxon>
        <taxon>Streptophyta</taxon>
        <taxon>Embryophyta</taxon>
        <taxon>Tracheophyta</taxon>
        <taxon>Spermatophyta</taxon>
        <taxon>Magnoliopsida</taxon>
        <taxon>Liliopsida</taxon>
        <taxon>Poales</taxon>
        <taxon>Poaceae</taxon>
        <taxon>PACMAD clade</taxon>
        <taxon>Arundinoideae</taxon>
        <taxon>Arundineae</taxon>
        <taxon>Arundo</taxon>
    </lineage>
</organism>
<accession>A0A0A9B8H9</accession>
<dbReference type="EMBL" id="GBRH01237601">
    <property type="protein sequence ID" value="JAD60294.1"/>
    <property type="molecule type" value="Transcribed_RNA"/>
</dbReference>
<name>A0A0A9B8H9_ARUDO</name>
<evidence type="ECO:0000313" key="1">
    <source>
        <dbReference type="EMBL" id="JAD60294.1"/>
    </source>
</evidence>
<dbReference type="AlphaFoldDB" id="A0A0A9B8H9"/>
<reference evidence="1" key="1">
    <citation type="submission" date="2014-09" db="EMBL/GenBank/DDBJ databases">
        <authorList>
            <person name="Magalhaes I.L.F."/>
            <person name="Oliveira U."/>
            <person name="Santos F.R."/>
            <person name="Vidigal T.H.D.A."/>
            <person name="Brescovit A.D."/>
            <person name="Santos A.J."/>
        </authorList>
    </citation>
    <scope>NUCLEOTIDE SEQUENCE</scope>
    <source>
        <tissue evidence="1">Shoot tissue taken approximately 20 cm above the soil surface</tissue>
    </source>
</reference>
<reference evidence="1" key="2">
    <citation type="journal article" date="2015" name="Data Brief">
        <title>Shoot transcriptome of the giant reed, Arundo donax.</title>
        <authorList>
            <person name="Barrero R.A."/>
            <person name="Guerrero F.D."/>
            <person name="Moolhuijzen P."/>
            <person name="Goolsby J.A."/>
            <person name="Tidwell J."/>
            <person name="Bellgard S.E."/>
            <person name="Bellgard M.I."/>
        </authorList>
    </citation>
    <scope>NUCLEOTIDE SEQUENCE</scope>
    <source>
        <tissue evidence="1">Shoot tissue taken approximately 20 cm above the soil surface</tissue>
    </source>
</reference>
<sequence>MRRPRGRPTPGRRRRRLLR</sequence>